<protein>
    <submittedName>
        <fullName evidence="2">Translesion DNA synthesis-associated protein ImuA</fullName>
    </submittedName>
</protein>
<gene>
    <name evidence="2" type="primary">imuA</name>
    <name evidence="2" type="ORF">DT603_09690</name>
</gene>
<evidence type="ECO:0000313" key="3">
    <source>
        <dbReference type="Proteomes" id="UP001429354"/>
    </source>
</evidence>
<dbReference type="InterPro" id="IPR017166">
    <property type="entry name" value="UCP037290"/>
</dbReference>
<dbReference type="InterPro" id="IPR047610">
    <property type="entry name" value="ImuA_translesion"/>
</dbReference>
<dbReference type="SUPFAM" id="SSF52540">
    <property type="entry name" value="P-loop containing nucleoside triphosphate hydrolases"/>
    <property type="match status" value="1"/>
</dbReference>
<evidence type="ECO:0000256" key="1">
    <source>
        <dbReference type="ARBA" id="ARBA00022763"/>
    </source>
</evidence>
<keyword evidence="1" id="KW-0227">DNA damage</keyword>
<dbReference type="NCBIfam" id="NF033429">
    <property type="entry name" value="ImuA_translesion"/>
    <property type="match status" value="1"/>
</dbReference>
<organism evidence="2 3">
    <name type="scientific">Pseudoxanthomonas gei</name>
    <dbReference type="NCBI Taxonomy" id="1383030"/>
    <lineage>
        <taxon>Bacteria</taxon>
        <taxon>Pseudomonadati</taxon>
        <taxon>Pseudomonadota</taxon>
        <taxon>Gammaproteobacteria</taxon>
        <taxon>Lysobacterales</taxon>
        <taxon>Lysobacteraceae</taxon>
        <taxon>Pseudoxanthomonas</taxon>
    </lineage>
</organism>
<name>A0ABX0ACB2_9GAMM</name>
<keyword evidence="3" id="KW-1185">Reference proteome</keyword>
<dbReference type="InterPro" id="IPR050356">
    <property type="entry name" value="SulA_CellDiv_inhibitor"/>
</dbReference>
<evidence type="ECO:0000313" key="2">
    <source>
        <dbReference type="EMBL" id="NDK39111.1"/>
    </source>
</evidence>
<dbReference type="InterPro" id="IPR027417">
    <property type="entry name" value="P-loop_NTPase"/>
</dbReference>
<dbReference type="Proteomes" id="UP001429354">
    <property type="component" value="Unassembled WGS sequence"/>
</dbReference>
<dbReference type="RefSeq" id="WP_162349695.1">
    <property type="nucleotide sequence ID" value="NZ_QOVG01000006.1"/>
</dbReference>
<accession>A0ABX0ACB2</accession>
<reference evidence="2 3" key="1">
    <citation type="submission" date="2018-07" db="EMBL/GenBank/DDBJ databases">
        <title>Whole genome Sequencing of Pseudoxanthomonas gei KCTC 32298 (T).</title>
        <authorList>
            <person name="Kumar S."/>
            <person name="Bansal K."/>
            <person name="Kaur A."/>
            <person name="Patil P."/>
            <person name="Sharma S."/>
            <person name="Patil P.B."/>
        </authorList>
    </citation>
    <scope>NUCLEOTIDE SEQUENCE [LARGE SCALE GENOMIC DNA]</scope>
    <source>
        <strain evidence="2 3">KCTC 32298</strain>
    </source>
</reference>
<dbReference type="EMBL" id="QOVG01000006">
    <property type="protein sequence ID" value="NDK39111.1"/>
    <property type="molecule type" value="Genomic_DNA"/>
</dbReference>
<dbReference type="PANTHER" id="PTHR35369">
    <property type="entry name" value="BLR3025 PROTEIN-RELATED"/>
    <property type="match status" value="1"/>
</dbReference>
<dbReference type="Gene3D" id="3.40.50.300">
    <property type="entry name" value="P-loop containing nucleotide triphosphate hydrolases"/>
    <property type="match status" value="1"/>
</dbReference>
<dbReference type="PANTHER" id="PTHR35369:SF3">
    <property type="entry name" value="TRANSLESION DNA SYNTHESIS-ASSOCIATED PROTEIN IMUA"/>
    <property type="match status" value="1"/>
</dbReference>
<dbReference type="PIRSF" id="PIRSF037290">
    <property type="entry name" value="UCP037290"/>
    <property type="match status" value="1"/>
</dbReference>
<proteinExistence type="predicted"/>
<comment type="caution">
    <text evidence="2">The sequence shown here is derived from an EMBL/GenBank/DDBJ whole genome shotgun (WGS) entry which is preliminary data.</text>
</comment>
<sequence>MGAVVALETLFAAQTLWHAGRSAKISADGEPTGHAALDALLPQNGWPRRALTELLLPADGVGELELLLPTLARMTRAGQPVVLIAPPYIPYAPAWQAAGVDLSQLEIVEATPRDALWAFEQCLRSGACAAVLGWPRHADTQSLRRLQVAADSGDCLGFAFRDRRHLANASPAALRMECVAAPGTVGQWHVRKCRGGQLPARTFALAMH</sequence>